<dbReference type="Gene3D" id="3.40.50.300">
    <property type="entry name" value="P-loop containing nucleotide triphosphate hydrolases"/>
    <property type="match status" value="1"/>
</dbReference>
<proteinExistence type="predicted"/>
<dbReference type="EMBL" id="MK072507">
    <property type="protein sequence ID" value="AYV86503.1"/>
    <property type="molecule type" value="Genomic_DNA"/>
</dbReference>
<accession>A0A3G5AK37</accession>
<reference evidence="1" key="1">
    <citation type="submission" date="2018-10" db="EMBL/GenBank/DDBJ databases">
        <title>Hidden diversity of soil giant viruses.</title>
        <authorList>
            <person name="Schulz F."/>
            <person name="Alteio L."/>
            <person name="Goudeau D."/>
            <person name="Ryan E.M."/>
            <person name="Malmstrom R.R."/>
            <person name="Blanchard J."/>
            <person name="Woyke T."/>
        </authorList>
    </citation>
    <scope>NUCLEOTIDE SEQUENCE</scope>
    <source>
        <strain evidence="1">SYV1</strain>
    </source>
</reference>
<sequence length="151" mass="16884">MVAIPSSFKQFVDCQFDEATQLRLFTAIKNHKNMVFVGIGGSGKSTLMKLLCNLETSEEKQENSTIILYDPSKSKEGLVNLLEKSSSKIPTKRLIVHSTLVNINLSIEETHGFEVFYFSNPITLPDIELSHKLSSEKGQLGLWISNSVTTY</sequence>
<dbReference type="SUPFAM" id="SSF52540">
    <property type="entry name" value="P-loop containing nucleoside triphosphate hydrolases"/>
    <property type="match status" value="1"/>
</dbReference>
<gene>
    <name evidence="1" type="ORF">Sylvanvirus1_99</name>
</gene>
<dbReference type="InterPro" id="IPR027417">
    <property type="entry name" value="P-loop_NTPase"/>
</dbReference>
<protein>
    <submittedName>
        <fullName evidence="1">Uncharacterized protein</fullName>
    </submittedName>
</protein>
<organism evidence="1">
    <name type="scientific">Sylvanvirus sp</name>
    <dbReference type="NCBI Taxonomy" id="2487774"/>
    <lineage>
        <taxon>Viruses</taxon>
    </lineage>
</organism>
<name>A0A3G5AK37_9VIRU</name>
<evidence type="ECO:0000313" key="1">
    <source>
        <dbReference type="EMBL" id="AYV86503.1"/>
    </source>
</evidence>